<dbReference type="SMART" id="SM00046">
    <property type="entry name" value="DAGKc"/>
    <property type="match status" value="1"/>
</dbReference>
<organism evidence="5 6">
    <name type="scientific">Actinomarinicola tropica</name>
    <dbReference type="NCBI Taxonomy" id="2789776"/>
    <lineage>
        <taxon>Bacteria</taxon>
        <taxon>Bacillati</taxon>
        <taxon>Actinomycetota</taxon>
        <taxon>Acidimicrobiia</taxon>
        <taxon>Acidimicrobiales</taxon>
        <taxon>Iamiaceae</taxon>
        <taxon>Actinomarinicola</taxon>
    </lineage>
</organism>
<accession>A0A5Q2RFS1</accession>
<dbReference type="Pfam" id="PF00781">
    <property type="entry name" value="DAGK_cat"/>
    <property type="match status" value="1"/>
</dbReference>
<proteinExistence type="inferred from homology"/>
<dbReference type="PANTHER" id="PTHR12358:SF54">
    <property type="entry name" value="SPHINGOSINE KINASE RELATED PROTEIN"/>
    <property type="match status" value="1"/>
</dbReference>
<dbReference type="Proteomes" id="UP000334019">
    <property type="component" value="Chromosome"/>
</dbReference>
<sequence length="337" mass="36120">MPGGVRPNRTRRRSGIVDRHRQRPPTAEPALKLLLIVNSSASSVTARSRVVIQKALAADHDVEIAETSRRGHAARLARGAATGGVDVVVALGGDGTLNEAANGLVGTQTALAPLPGGSTNVFARTIGLPNDPIEATGALLDSLAAGSIRRVGLGSINGRCFLFHVGIGFDAAVVEQVERRGSLKRWAGHPLFLYAALDTWWRHYDRSRPRFSVHHADGTVVDDAYFAICMNTDPYTYLGNRPIHLAPQATLDARLSMVTLRTLKLRSVARAGLSGLLRGDGLSSGRHLDVRHDLAEVVVHGHGPVPYQVDGDFLGSLDEMRIRHEPDALSLVVPVGR</sequence>
<dbReference type="InterPro" id="IPR017438">
    <property type="entry name" value="ATP-NAD_kinase_N"/>
</dbReference>
<protein>
    <submittedName>
        <fullName evidence="5">Diacylglycerol kinase family lipid kinase</fullName>
    </submittedName>
</protein>
<dbReference type="Gene3D" id="2.60.200.40">
    <property type="match status" value="1"/>
</dbReference>
<evidence type="ECO:0000259" key="4">
    <source>
        <dbReference type="PROSITE" id="PS50146"/>
    </source>
</evidence>
<gene>
    <name evidence="5" type="ORF">GH723_05210</name>
</gene>
<evidence type="ECO:0000256" key="2">
    <source>
        <dbReference type="ARBA" id="ARBA00005983"/>
    </source>
</evidence>
<dbReference type="RefSeq" id="WP_153758659.1">
    <property type="nucleotide sequence ID" value="NZ_CP045851.1"/>
</dbReference>
<keyword evidence="5" id="KW-0418">Kinase</keyword>
<reference evidence="5 6" key="1">
    <citation type="submission" date="2019-11" db="EMBL/GenBank/DDBJ databases">
        <authorList>
            <person name="He Y."/>
        </authorList>
    </citation>
    <scope>NUCLEOTIDE SEQUENCE [LARGE SCALE GENOMIC DNA]</scope>
    <source>
        <strain evidence="5 6">SCSIO 58843</strain>
    </source>
</reference>
<dbReference type="SUPFAM" id="SSF111331">
    <property type="entry name" value="NAD kinase/diacylglycerol kinase-like"/>
    <property type="match status" value="1"/>
</dbReference>
<dbReference type="Gene3D" id="3.40.50.10330">
    <property type="entry name" value="Probable inorganic polyphosphate/atp-NAD kinase, domain 1"/>
    <property type="match status" value="1"/>
</dbReference>
<dbReference type="PANTHER" id="PTHR12358">
    <property type="entry name" value="SPHINGOSINE KINASE"/>
    <property type="match status" value="1"/>
</dbReference>
<keyword evidence="5" id="KW-0808">Transferase</keyword>
<dbReference type="InterPro" id="IPR001206">
    <property type="entry name" value="Diacylglycerol_kinase_cat_dom"/>
</dbReference>
<dbReference type="PROSITE" id="PS50146">
    <property type="entry name" value="DAGK"/>
    <property type="match status" value="1"/>
</dbReference>
<dbReference type="GO" id="GO:0016301">
    <property type="term" value="F:kinase activity"/>
    <property type="evidence" value="ECO:0007669"/>
    <property type="project" value="UniProtKB-KW"/>
</dbReference>
<dbReference type="AlphaFoldDB" id="A0A5Q2RFS1"/>
<dbReference type="InterPro" id="IPR050187">
    <property type="entry name" value="Lipid_Phosphate_FormReg"/>
</dbReference>
<comment type="cofactor">
    <cofactor evidence="1">
        <name>Mg(2+)</name>
        <dbReference type="ChEBI" id="CHEBI:18420"/>
    </cofactor>
</comment>
<keyword evidence="6" id="KW-1185">Reference proteome</keyword>
<dbReference type="InterPro" id="IPR016064">
    <property type="entry name" value="NAD/diacylglycerol_kinase_sf"/>
</dbReference>
<name>A0A5Q2RFS1_9ACTN</name>
<evidence type="ECO:0000313" key="6">
    <source>
        <dbReference type="Proteomes" id="UP000334019"/>
    </source>
</evidence>
<evidence type="ECO:0000256" key="3">
    <source>
        <dbReference type="SAM" id="MobiDB-lite"/>
    </source>
</evidence>
<evidence type="ECO:0000256" key="1">
    <source>
        <dbReference type="ARBA" id="ARBA00001946"/>
    </source>
</evidence>
<feature type="domain" description="DAGKc" evidence="4">
    <location>
        <begin position="28"/>
        <end position="160"/>
    </location>
</feature>
<comment type="similarity">
    <text evidence="2">Belongs to the diacylglycerol/lipid kinase family.</text>
</comment>
<feature type="region of interest" description="Disordered" evidence="3">
    <location>
        <begin position="1"/>
        <end position="24"/>
    </location>
</feature>
<evidence type="ECO:0000313" key="5">
    <source>
        <dbReference type="EMBL" id="QGG94553.1"/>
    </source>
</evidence>
<dbReference type="KEGG" id="atq:GH723_05210"/>
<dbReference type="EMBL" id="CP045851">
    <property type="protein sequence ID" value="QGG94553.1"/>
    <property type="molecule type" value="Genomic_DNA"/>
</dbReference>